<dbReference type="InterPro" id="IPR000595">
    <property type="entry name" value="cNMP-bd_dom"/>
</dbReference>
<dbReference type="GO" id="GO:0005221">
    <property type="term" value="F:intracellularly cyclic nucleotide-activated monoatomic cation channel activity"/>
    <property type="evidence" value="ECO:0007669"/>
    <property type="project" value="InterPro"/>
</dbReference>
<name>A0A425Y237_9BACT</name>
<evidence type="ECO:0000256" key="6">
    <source>
        <dbReference type="ARBA" id="ARBA00023136"/>
    </source>
</evidence>
<feature type="transmembrane region" description="Helical" evidence="9">
    <location>
        <begin position="12"/>
        <end position="35"/>
    </location>
</feature>
<dbReference type="Pfam" id="PF00027">
    <property type="entry name" value="cNMP_binding"/>
    <property type="match status" value="1"/>
</dbReference>
<evidence type="ECO:0000313" key="12">
    <source>
        <dbReference type="Proteomes" id="UP000285794"/>
    </source>
</evidence>
<dbReference type="OrthoDB" id="9799090at2"/>
<evidence type="ECO:0000256" key="1">
    <source>
        <dbReference type="ARBA" id="ARBA00004141"/>
    </source>
</evidence>
<accession>A0A425Y237</accession>
<keyword evidence="4 9" id="KW-1133">Transmembrane helix</keyword>
<dbReference type="Gene3D" id="2.60.120.10">
    <property type="entry name" value="Jelly Rolls"/>
    <property type="match status" value="1"/>
</dbReference>
<dbReference type="Gene3D" id="1.10.287.70">
    <property type="match status" value="1"/>
</dbReference>
<dbReference type="Gene3D" id="1.10.287.630">
    <property type="entry name" value="Helix hairpin bin"/>
    <property type="match status" value="1"/>
</dbReference>
<keyword evidence="12" id="KW-1185">Reference proteome</keyword>
<comment type="subcellular location">
    <subcellularLocation>
        <location evidence="1">Membrane</location>
        <topology evidence="1">Multi-pass membrane protein</topology>
    </subcellularLocation>
</comment>
<evidence type="ECO:0000256" key="5">
    <source>
        <dbReference type="ARBA" id="ARBA00023065"/>
    </source>
</evidence>
<feature type="transmembrane region" description="Helical" evidence="9">
    <location>
        <begin position="203"/>
        <end position="224"/>
    </location>
</feature>
<dbReference type="PANTHER" id="PTHR45638:SF11">
    <property type="entry name" value="CYCLIC NUCLEOTIDE-GATED CATION CHANNEL SUBUNIT A"/>
    <property type="match status" value="1"/>
</dbReference>
<keyword evidence="6 9" id="KW-0472">Membrane</keyword>
<comment type="caution">
    <text evidence="11">The sequence shown here is derived from an EMBL/GenBank/DDBJ whole genome shotgun (WGS) entry which is preliminary data.</text>
</comment>
<dbReference type="PROSITE" id="PS00889">
    <property type="entry name" value="CNMP_BINDING_2"/>
    <property type="match status" value="1"/>
</dbReference>
<dbReference type="GO" id="GO:0044877">
    <property type="term" value="F:protein-containing complex binding"/>
    <property type="evidence" value="ECO:0007669"/>
    <property type="project" value="TreeGrafter"/>
</dbReference>
<dbReference type="PRINTS" id="PR00169">
    <property type="entry name" value="KCHANNEL"/>
</dbReference>
<evidence type="ECO:0000256" key="3">
    <source>
        <dbReference type="ARBA" id="ARBA00022692"/>
    </source>
</evidence>
<dbReference type="PANTHER" id="PTHR45638">
    <property type="entry name" value="CYCLIC NUCLEOTIDE-GATED CATION CHANNEL SUBUNIT A"/>
    <property type="match status" value="1"/>
</dbReference>
<feature type="transmembrane region" description="Helical" evidence="9">
    <location>
        <begin position="138"/>
        <end position="159"/>
    </location>
</feature>
<dbReference type="AlphaFoldDB" id="A0A425Y237"/>
<gene>
    <name evidence="11" type="ORF">DWB61_09175</name>
</gene>
<dbReference type="CDD" id="cd00038">
    <property type="entry name" value="CAP_ED"/>
    <property type="match status" value="1"/>
</dbReference>
<sequence>MIIKPRYSKFDTAWRILVILTVLVQATLLPLDFLFELRFQRWYDMLDLVITVIYLLDFGENMHRYKRIQKHAVYKDIYWDTYSSGKFFISDVLAILPYAFLFSHPAFQFLRMFKWVKVLRTMHFFQIRNIRNTTRSSLWFLLIGTFLVAHWFSCIWLRIHGFEADISHLDNYIKALYYIVTTLTSVGYGDIVPNGNAEMLFNILLQLTGVGLIAFLVGSVVGLFTKRNPAEQRFTENMEKLRALIHYHDIPSELEKRISDYFTYEWKQKLGYDESELMESLPFGLKNDLQLEFKNRTIKHISIFEGVDEKFVREIALYLTPIVLTPGDYLFRTGDVANSMFFVKKGKISVLTEDEKQELTILKSGDFMGEIALFKKSNRTATVKSIGYSDIYELHKKEFEKVIKKYPDIALRIKEKSISREQRYI</sequence>
<dbReference type="EMBL" id="QQWG01000007">
    <property type="protein sequence ID" value="RRG21911.1"/>
    <property type="molecule type" value="Genomic_DNA"/>
</dbReference>
<dbReference type="InterPro" id="IPR050866">
    <property type="entry name" value="CNG_cation_channel"/>
</dbReference>
<evidence type="ECO:0000256" key="2">
    <source>
        <dbReference type="ARBA" id="ARBA00022448"/>
    </source>
</evidence>
<dbReference type="InterPro" id="IPR014710">
    <property type="entry name" value="RmlC-like_jellyroll"/>
</dbReference>
<dbReference type="SUPFAM" id="SSF51206">
    <property type="entry name" value="cAMP-binding domain-like"/>
    <property type="match status" value="1"/>
</dbReference>
<keyword evidence="8" id="KW-0407">Ion channel</keyword>
<evidence type="ECO:0000256" key="9">
    <source>
        <dbReference type="SAM" id="Phobius"/>
    </source>
</evidence>
<evidence type="ECO:0000259" key="10">
    <source>
        <dbReference type="PROSITE" id="PS50042"/>
    </source>
</evidence>
<keyword evidence="7" id="KW-1071">Ligand-gated ion channel</keyword>
<dbReference type="Pfam" id="PF00520">
    <property type="entry name" value="Ion_trans"/>
    <property type="match status" value="1"/>
</dbReference>
<keyword evidence="3 9" id="KW-0812">Transmembrane</keyword>
<dbReference type="InterPro" id="IPR018490">
    <property type="entry name" value="cNMP-bd_dom_sf"/>
</dbReference>
<evidence type="ECO:0000313" key="11">
    <source>
        <dbReference type="EMBL" id="RRG21911.1"/>
    </source>
</evidence>
<dbReference type="GO" id="GO:0016020">
    <property type="term" value="C:membrane"/>
    <property type="evidence" value="ECO:0007669"/>
    <property type="project" value="UniProtKB-SubCell"/>
</dbReference>
<reference evidence="11 12" key="1">
    <citation type="submission" date="2018-07" db="EMBL/GenBank/DDBJ databases">
        <title>Draft genome sequence of Ancylomarina sp. M1P.</title>
        <authorList>
            <person name="Yadav S."/>
            <person name="Villanueva L."/>
            <person name="Damste J.S.S."/>
        </authorList>
    </citation>
    <scope>NUCLEOTIDE SEQUENCE [LARGE SCALE GENOMIC DNA]</scope>
    <source>
        <strain evidence="11 12">M1P</strain>
    </source>
</reference>
<dbReference type="RefSeq" id="WP_125030597.1">
    <property type="nucleotide sequence ID" value="NZ_JAPXVP010000007.1"/>
</dbReference>
<protein>
    <recommendedName>
        <fullName evidence="10">Cyclic nucleotide-binding domain-containing protein</fullName>
    </recommendedName>
</protein>
<keyword evidence="5" id="KW-0406">Ion transport</keyword>
<evidence type="ECO:0000256" key="8">
    <source>
        <dbReference type="ARBA" id="ARBA00023303"/>
    </source>
</evidence>
<organism evidence="11 12">
    <name type="scientific">Ancylomarina euxinus</name>
    <dbReference type="NCBI Taxonomy" id="2283627"/>
    <lineage>
        <taxon>Bacteria</taxon>
        <taxon>Pseudomonadati</taxon>
        <taxon>Bacteroidota</taxon>
        <taxon>Bacteroidia</taxon>
        <taxon>Marinilabiliales</taxon>
        <taxon>Marinifilaceae</taxon>
        <taxon>Ancylomarina</taxon>
    </lineage>
</organism>
<evidence type="ECO:0000256" key="4">
    <source>
        <dbReference type="ARBA" id="ARBA00022989"/>
    </source>
</evidence>
<dbReference type="InterPro" id="IPR018488">
    <property type="entry name" value="cNMP-bd_CS"/>
</dbReference>
<dbReference type="SUPFAM" id="SSF81324">
    <property type="entry name" value="Voltage-gated potassium channels"/>
    <property type="match status" value="1"/>
</dbReference>
<proteinExistence type="predicted"/>
<feature type="transmembrane region" description="Helical" evidence="9">
    <location>
        <begin position="87"/>
        <end position="107"/>
    </location>
</feature>
<feature type="domain" description="Cyclic nucleotide-binding" evidence="10">
    <location>
        <begin position="303"/>
        <end position="420"/>
    </location>
</feature>
<dbReference type="SMART" id="SM00100">
    <property type="entry name" value="cNMP"/>
    <property type="match status" value="1"/>
</dbReference>
<dbReference type="PROSITE" id="PS50042">
    <property type="entry name" value="CNMP_BINDING_3"/>
    <property type="match status" value="1"/>
</dbReference>
<keyword evidence="2" id="KW-0813">Transport</keyword>
<dbReference type="Proteomes" id="UP000285794">
    <property type="component" value="Unassembled WGS sequence"/>
</dbReference>
<dbReference type="InterPro" id="IPR005821">
    <property type="entry name" value="Ion_trans_dom"/>
</dbReference>
<evidence type="ECO:0000256" key="7">
    <source>
        <dbReference type="ARBA" id="ARBA00023286"/>
    </source>
</evidence>